<dbReference type="GO" id="GO:0006457">
    <property type="term" value="P:protein folding"/>
    <property type="evidence" value="ECO:0007669"/>
    <property type="project" value="InterPro"/>
</dbReference>
<accession>A0A1W6N4N8</accession>
<reference evidence="6 7" key="1">
    <citation type="submission" date="2014-06" db="EMBL/GenBank/DDBJ databases">
        <title>The genome of the endonuclear symbiont Nucleicultrix amoebiphila.</title>
        <authorList>
            <person name="Schulz F."/>
            <person name="Horn M."/>
        </authorList>
    </citation>
    <scope>NUCLEOTIDE SEQUENCE [LARGE SCALE GENOMIC DNA]</scope>
    <source>
        <strain evidence="6 7">FS5</strain>
    </source>
</reference>
<evidence type="ECO:0000313" key="7">
    <source>
        <dbReference type="Proteomes" id="UP000237351"/>
    </source>
</evidence>
<protein>
    <recommendedName>
        <fullName evidence="8">Disulfide bond formation protein B</fullName>
    </recommendedName>
</protein>
<feature type="transmembrane region" description="Helical" evidence="5">
    <location>
        <begin position="133"/>
        <end position="152"/>
    </location>
</feature>
<dbReference type="KEGG" id="naf:GQ61_05365"/>
<comment type="subcellular location">
    <subcellularLocation>
        <location evidence="1">Membrane</location>
        <topology evidence="1">Multi-pass membrane protein</topology>
    </subcellularLocation>
</comment>
<evidence type="ECO:0000313" key="6">
    <source>
        <dbReference type="EMBL" id="ARN84813.1"/>
    </source>
</evidence>
<dbReference type="Pfam" id="PF02600">
    <property type="entry name" value="DsbB"/>
    <property type="match status" value="1"/>
</dbReference>
<dbReference type="InterPro" id="IPR003752">
    <property type="entry name" value="DiS_bond_form_DsbB/BdbC"/>
</dbReference>
<dbReference type="Gene3D" id="1.20.1550.10">
    <property type="entry name" value="DsbB-like"/>
    <property type="match status" value="1"/>
</dbReference>
<keyword evidence="2 5" id="KW-0812">Transmembrane</keyword>
<dbReference type="RefSeq" id="WP_198157278.1">
    <property type="nucleotide sequence ID" value="NZ_CP008743.1"/>
</dbReference>
<sequence>MSLTLTQKWIFLITVAGIALAIAYGSEYFFQLKPCGLCYYQRYGFWTLLGVSFISMPLGVRARPLLWFAAAILIGTSLIAFYQVTIEQGLVEPSAACQSRQRATTLEEMREQIQAASVAKCDEVQARFLGLSMAVYSAFISLFLGLIVIFLARQKEPQQ</sequence>
<proteinExistence type="predicted"/>
<dbReference type="STRING" id="1414854.GQ61_05365"/>
<evidence type="ECO:0008006" key="8">
    <source>
        <dbReference type="Google" id="ProtNLM"/>
    </source>
</evidence>
<gene>
    <name evidence="6" type="ORF">GQ61_05365</name>
</gene>
<dbReference type="GO" id="GO:0016020">
    <property type="term" value="C:membrane"/>
    <property type="evidence" value="ECO:0007669"/>
    <property type="project" value="UniProtKB-SubCell"/>
</dbReference>
<evidence type="ECO:0000256" key="1">
    <source>
        <dbReference type="ARBA" id="ARBA00004141"/>
    </source>
</evidence>
<evidence type="ECO:0000256" key="2">
    <source>
        <dbReference type="ARBA" id="ARBA00022692"/>
    </source>
</evidence>
<dbReference type="InterPro" id="IPR023380">
    <property type="entry name" value="DsbB-like_sf"/>
</dbReference>
<organism evidence="6 7">
    <name type="scientific">Candidatus Nucleicultrix amoebiphila FS5</name>
    <dbReference type="NCBI Taxonomy" id="1414854"/>
    <lineage>
        <taxon>Bacteria</taxon>
        <taxon>Pseudomonadati</taxon>
        <taxon>Pseudomonadota</taxon>
        <taxon>Alphaproteobacteria</taxon>
        <taxon>Holosporales</taxon>
        <taxon>Candidatus Nucleicultricaceae</taxon>
        <taxon>Candidatus Nucleicultrix</taxon>
    </lineage>
</organism>
<name>A0A1W6N4N8_9PROT</name>
<dbReference type="Proteomes" id="UP000237351">
    <property type="component" value="Chromosome"/>
</dbReference>
<dbReference type="AlphaFoldDB" id="A0A1W6N4N8"/>
<dbReference type="EMBL" id="CP008743">
    <property type="protein sequence ID" value="ARN84813.1"/>
    <property type="molecule type" value="Genomic_DNA"/>
</dbReference>
<keyword evidence="4 5" id="KW-0472">Membrane</keyword>
<feature type="transmembrane region" description="Helical" evidence="5">
    <location>
        <begin position="9"/>
        <end position="31"/>
    </location>
</feature>
<evidence type="ECO:0000256" key="5">
    <source>
        <dbReference type="SAM" id="Phobius"/>
    </source>
</evidence>
<dbReference type="GO" id="GO:0015035">
    <property type="term" value="F:protein-disulfide reductase activity"/>
    <property type="evidence" value="ECO:0007669"/>
    <property type="project" value="InterPro"/>
</dbReference>
<keyword evidence="7" id="KW-1185">Reference proteome</keyword>
<evidence type="ECO:0000256" key="4">
    <source>
        <dbReference type="ARBA" id="ARBA00023136"/>
    </source>
</evidence>
<keyword evidence="3 5" id="KW-1133">Transmembrane helix</keyword>
<evidence type="ECO:0000256" key="3">
    <source>
        <dbReference type="ARBA" id="ARBA00022989"/>
    </source>
</evidence>
<dbReference type="SUPFAM" id="SSF158442">
    <property type="entry name" value="DsbB-like"/>
    <property type="match status" value="1"/>
</dbReference>
<feature type="transmembrane region" description="Helical" evidence="5">
    <location>
        <begin position="65"/>
        <end position="84"/>
    </location>
</feature>